<gene>
    <name evidence="1" type="ORF">IX38_12945</name>
</gene>
<dbReference type="eggNOG" id="ENOG502Z9JP">
    <property type="taxonomic scope" value="Bacteria"/>
</dbReference>
<proteinExistence type="predicted"/>
<keyword evidence="2" id="KW-1185">Reference proteome</keyword>
<comment type="caution">
    <text evidence="1">The sequence shown here is derived from an EMBL/GenBank/DDBJ whole genome shotgun (WGS) entry which is preliminary data.</text>
</comment>
<dbReference type="AlphaFoldDB" id="A0A085ZEJ4"/>
<accession>A0A085ZEJ4</accession>
<reference evidence="1 2" key="1">
    <citation type="submission" date="2014-07" db="EMBL/GenBank/DDBJ databases">
        <title>Genome of Chryseobacterium luteum DSM 18605.</title>
        <authorList>
            <person name="Stropko S.J."/>
            <person name="Pipes S.E."/>
            <person name="Newman J.D."/>
        </authorList>
    </citation>
    <scope>NUCLEOTIDE SEQUENCE [LARGE SCALE GENOMIC DNA]</scope>
    <source>
        <strain evidence="1 2">DSM 18605</strain>
    </source>
</reference>
<name>A0A085ZEJ4_9FLAO</name>
<protein>
    <submittedName>
        <fullName evidence="1">Uncharacterized protein</fullName>
    </submittedName>
</protein>
<organism evidence="1 2">
    <name type="scientific">Chryseobacterium luteum</name>
    <dbReference type="NCBI Taxonomy" id="421531"/>
    <lineage>
        <taxon>Bacteria</taxon>
        <taxon>Pseudomonadati</taxon>
        <taxon>Bacteroidota</taxon>
        <taxon>Flavobacteriia</taxon>
        <taxon>Flavobacteriales</taxon>
        <taxon>Weeksellaceae</taxon>
        <taxon>Chryseobacterium group</taxon>
        <taxon>Chryseobacterium</taxon>
    </lineage>
</organism>
<evidence type="ECO:0000313" key="1">
    <source>
        <dbReference type="EMBL" id="KFF02858.1"/>
    </source>
</evidence>
<sequence length="324" mass="34608">MYSQVGINNSDPKATMDITANAGSNRAQGLILPRLTGDQIKLKNGQYGTDQNGTLIYATSGISSPDSTGKTSNITSAGYYYFNSVVWEKVISGKGVYDSSDDAWINDPSNSMVKLGSQSDGVTSRAAETNFVALDNGNIGIGTTSPSAKLQINNTSTNISSIKVNGISNQPSSSNSAYLTVDNVTGEFYKGLQSEKAFYYQKYNLNNVSGDWVNNFDTKINAANYTLIIVGSYFSKLLGVNNTNTSTSRFTPQNVFAFKENGTWRISADFPTTSSVGDSGGALVNGDWTIYTMVIRNNQVVNNADVTINMQSSSNGSASVTPVP</sequence>
<dbReference type="STRING" id="421531.IX38_12945"/>
<dbReference type="Proteomes" id="UP000028703">
    <property type="component" value="Unassembled WGS sequence"/>
</dbReference>
<evidence type="ECO:0000313" key="2">
    <source>
        <dbReference type="Proteomes" id="UP000028703"/>
    </source>
</evidence>
<dbReference type="EMBL" id="JPRO01000010">
    <property type="protein sequence ID" value="KFF02858.1"/>
    <property type="molecule type" value="Genomic_DNA"/>
</dbReference>